<name>A0A382T0J4_9ZZZZ</name>
<dbReference type="PANTHER" id="PTHR33693:SF1">
    <property type="entry name" value="TYPE-4 URACIL-DNA GLYCOSYLASE"/>
    <property type="match status" value="1"/>
</dbReference>
<dbReference type="SMART" id="SM00987">
    <property type="entry name" value="UreE_C"/>
    <property type="match status" value="1"/>
</dbReference>
<dbReference type="GO" id="GO:0004844">
    <property type="term" value="F:uracil DNA N-glycosylase activity"/>
    <property type="evidence" value="ECO:0007669"/>
    <property type="project" value="UniProtKB-EC"/>
</dbReference>
<dbReference type="EMBL" id="UINC01132432">
    <property type="protein sequence ID" value="SVD14751.1"/>
    <property type="molecule type" value="Genomic_DNA"/>
</dbReference>
<dbReference type="GO" id="GO:0046872">
    <property type="term" value="F:metal ion binding"/>
    <property type="evidence" value="ECO:0007669"/>
    <property type="project" value="UniProtKB-KW"/>
</dbReference>
<dbReference type="Gene3D" id="3.40.470.10">
    <property type="entry name" value="Uracil-DNA glycosylase-like domain"/>
    <property type="match status" value="1"/>
</dbReference>
<evidence type="ECO:0000256" key="6">
    <source>
        <dbReference type="ARBA" id="ARBA00022723"/>
    </source>
</evidence>
<dbReference type="InterPro" id="IPR005122">
    <property type="entry name" value="Uracil-DNA_glycosylase-like"/>
</dbReference>
<dbReference type="Pfam" id="PF03167">
    <property type="entry name" value="UDG"/>
    <property type="match status" value="1"/>
</dbReference>
<keyword evidence="9" id="KW-0408">Iron</keyword>
<evidence type="ECO:0000256" key="7">
    <source>
        <dbReference type="ARBA" id="ARBA00022763"/>
    </source>
</evidence>
<dbReference type="CDD" id="cd10030">
    <property type="entry name" value="UDG-F4_TTUDGA_SPO1dp_like"/>
    <property type="match status" value="1"/>
</dbReference>
<dbReference type="NCBIfam" id="TIGR00758">
    <property type="entry name" value="UDG_fam4"/>
    <property type="match status" value="1"/>
</dbReference>
<protein>
    <recommendedName>
        <fullName evidence="4">Type-4 uracil-DNA glycosylase</fullName>
        <ecNumber evidence="3">3.2.2.27</ecNumber>
    </recommendedName>
</protein>
<dbReference type="AlphaFoldDB" id="A0A382T0J4"/>
<comment type="similarity">
    <text evidence="2">Belongs to the uracil-DNA glycosylase (UDG) superfamily. Type 4 (UDGa) family.</text>
</comment>
<evidence type="ECO:0000256" key="5">
    <source>
        <dbReference type="ARBA" id="ARBA00022485"/>
    </source>
</evidence>
<dbReference type="EC" id="3.2.2.27" evidence="3"/>
<dbReference type="InterPro" id="IPR051536">
    <property type="entry name" value="UDG_Type-4/5"/>
</dbReference>
<evidence type="ECO:0000259" key="12">
    <source>
        <dbReference type="SMART" id="SM00986"/>
    </source>
</evidence>
<keyword evidence="7" id="KW-0227">DNA damage</keyword>
<dbReference type="SUPFAM" id="SSF52141">
    <property type="entry name" value="Uracil-DNA glycosylase-like"/>
    <property type="match status" value="1"/>
</dbReference>
<evidence type="ECO:0000256" key="4">
    <source>
        <dbReference type="ARBA" id="ARBA00019403"/>
    </source>
</evidence>
<evidence type="ECO:0000256" key="9">
    <source>
        <dbReference type="ARBA" id="ARBA00023004"/>
    </source>
</evidence>
<dbReference type="GO" id="GO:0006281">
    <property type="term" value="P:DNA repair"/>
    <property type="evidence" value="ECO:0007669"/>
    <property type="project" value="UniProtKB-KW"/>
</dbReference>
<evidence type="ECO:0000256" key="1">
    <source>
        <dbReference type="ARBA" id="ARBA00001400"/>
    </source>
</evidence>
<keyword evidence="5" id="KW-0004">4Fe-4S</keyword>
<dbReference type="InterPro" id="IPR005273">
    <property type="entry name" value="Ura-DNA_glyco_family4"/>
</dbReference>
<dbReference type="SMART" id="SM00986">
    <property type="entry name" value="UDG"/>
    <property type="match status" value="1"/>
</dbReference>
<feature type="domain" description="Uracil-DNA glycosylase-like" evidence="12">
    <location>
        <begin position="28"/>
        <end position="173"/>
    </location>
</feature>
<dbReference type="GO" id="GO:0051539">
    <property type="term" value="F:4 iron, 4 sulfur cluster binding"/>
    <property type="evidence" value="ECO:0007669"/>
    <property type="project" value="UniProtKB-KW"/>
</dbReference>
<dbReference type="InterPro" id="IPR036895">
    <property type="entry name" value="Uracil-DNA_glycosylase-like_sf"/>
</dbReference>
<evidence type="ECO:0000256" key="11">
    <source>
        <dbReference type="ARBA" id="ARBA00023204"/>
    </source>
</evidence>
<keyword evidence="10" id="KW-0411">Iron-sulfur</keyword>
<keyword evidence="6" id="KW-0479">Metal-binding</keyword>
<evidence type="ECO:0000256" key="2">
    <source>
        <dbReference type="ARBA" id="ARBA00006521"/>
    </source>
</evidence>
<evidence type="ECO:0000256" key="10">
    <source>
        <dbReference type="ARBA" id="ARBA00023014"/>
    </source>
</evidence>
<proteinExistence type="inferred from homology"/>
<keyword evidence="8" id="KW-0378">Hydrolase</keyword>
<evidence type="ECO:0000256" key="8">
    <source>
        <dbReference type="ARBA" id="ARBA00022801"/>
    </source>
</evidence>
<gene>
    <name evidence="13" type="ORF">METZ01_LOCUS367605</name>
</gene>
<keyword evidence="11" id="KW-0234">DNA repair</keyword>
<reference evidence="13" key="1">
    <citation type="submission" date="2018-05" db="EMBL/GenBank/DDBJ databases">
        <authorList>
            <person name="Lanie J.A."/>
            <person name="Ng W.-L."/>
            <person name="Kazmierczak K.M."/>
            <person name="Andrzejewski T.M."/>
            <person name="Davidsen T.M."/>
            <person name="Wayne K.J."/>
            <person name="Tettelin H."/>
            <person name="Glass J.I."/>
            <person name="Rusch D."/>
            <person name="Podicherti R."/>
            <person name="Tsui H.-C.T."/>
            <person name="Winkler M.E."/>
        </authorList>
    </citation>
    <scope>NUCLEOTIDE SEQUENCE</scope>
</reference>
<evidence type="ECO:0000256" key="3">
    <source>
        <dbReference type="ARBA" id="ARBA00012030"/>
    </source>
</evidence>
<evidence type="ECO:0000313" key="13">
    <source>
        <dbReference type="EMBL" id="SVD14751.1"/>
    </source>
</evidence>
<dbReference type="PANTHER" id="PTHR33693">
    <property type="entry name" value="TYPE-5 URACIL-DNA GLYCOSYLASE"/>
    <property type="match status" value="1"/>
</dbReference>
<comment type="catalytic activity">
    <reaction evidence="1">
        <text>Hydrolyzes single-stranded DNA or mismatched double-stranded DNA and polynucleotides, releasing free uracil.</text>
        <dbReference type="EC" id="3.2.2.27"/>
    </reaction>
</comment>
<accession>A0A382T0J4</accession>
<organism evidence="13">
    <name type="scientific">marine metagenome</name>
    <dbReference type="NCBI Taxonomy" id="408172"/>
    <lineage>
        <taxon>unclassified sequences</taxon>
        <taxon>metagenomes</taxon>
        <taxon>ecological metagenomes</taxon>
    </lineage>
</organism>
<sequence>MDSLPQIDLEVSVCRACPLSQNRTTPVSGEGSGLASVMFIGEAPGYNEDRLGRPFVGAAGQVLDSLLTSVGLSRENVFITNTVKCRPANNRDPLPNEITACRDFLDRQIGLIAPKVIVTLGRHALASFLPGETIGKAHGKSRDINGTILFPMYHPAAALHQGGLRAVIQEDMRKLVPLIIEESGNEHEENWEQMRLL</sequence>